<dbReference type="AlphaFoldDB" id="A0A3E0EQL6"/>
<feature type="transmembrane region" description="Helical" evidence="1">
    <location>
        <begin position="98"/>
        <end position="120"/>
    </location>
</feature>
<keyword evidence="3" id="KW-1185">Reference proteome</keyword>
<dbReference type="RefSeq" id="WP_115812476.1">
    <property type="nucleotide sequence ID" value="NZ_QUNI01000004.1"/>
</dbReference>
<gene>
    <name evidence="2" type="ORF">C8P67_104289</name>
</gene>
<keyword evidence="1" id="KW-1133">Transmembrane helix</keyword>
<keyword evidence="1" id="KW-0812">Transmembrane</keyword>
<dbReference type="EMBL" id="QUNI01000004">
    <property type="protein sequence ID" value="REG99659.1"/>
    <property type="molecule type" value="Genomic_DNA"/>
</dbReference>
<accession>A0A3E0EQL6</accession>
<keyword evidence="1" id="KW-0472">Membrane</keyword>
<feature type="transmembrane region" description="Helical" evidence="1">
    <location>
        <begin position="126"/>
        <end position="144"/>
    </location>
</feature>
<feature type="transmembrane region" description="Helical" evidence="1">
    <location>
        <begin position="7"/>
        <end position="29"/>
    </location>
</feature>
<feature type="transmembrane region" description="Helical" evidence="1">
    <location>
        <begin position="165"/>
        <end position="183"/>
    </location>
</feature>
<evidence type="ECO:0000313" key="3">
    <source>
        <dbReference type="Proteomes" id="UP000257136"/>
    </source>
</evidence>
<proteinExistence type="predicted"/>
<protein>
    <submittedName>
        <fullName evidence="2">Uncharacterized protein</fullName>
    </submittedName>
</protein>
<dbReference type="OrthoDB" id="1162022at2"/>
<feature type="transmembrane region" description="Helical" evidence="1">
    <location>
        <begin position="41"/>
        <end position="60"/>
    </location>
</feature>
<sequence>MEQAIKILIYIHAFFGGLGLITGIGSIIVKKGQKLHRRMGRLFSIGMITSSLLSLPICFMPKHQNLFLFLIGIFTIYLVLAGNRAISFKFKSKTQADLTDKLISGIMMFSSIIMILIGIYCVVNAVANGVLFAFFGGFGLYMTVKDFIFFKNFTTTKNSWLTKHIGKMVGALIASITAFIVAGLGLGNLIAWMTPSIIGTLYIIYWNRKVDSKIKLQQVIE</sequence>
<dbReference type="Proteomes" id="UP000257136">
    <property type="component" value="Unassembled WGS sequence"/>
</dbReference>
<organism evidence="2 3">
    <name type="scientific">Flavobacterium aquicola</name>
    <dbReference type="NCBI Taxonomy" id="1682742"/>
    <lineage>
        <taxon>Bacteria</taxon>
        <taxon>Pseudomonadati</taxon>
        <taxon>Bacteroidota</taxon>
        <taxon>Flavobacteriia</taxon>
        <taxon>Flavobacteriales</taxon>
        <taxon>Flavobacteriaceae</taxon>
        <taxon>Flavobacterium</taxon>
    </lineage>
</organism>
<comment type="caution">
    <text evidence="2">The sequence shown here is derived from an EMBL/GenBank/DDBJ whole genome shotgun (WGS) entry which is preliminary data.</text>
</comment>
<evidence type="ECO:0000313" key="2">
    <source>
        <dbReference type="EMBL" id="REG99659.1"/>
    </source>
</evidence>
<name>A0A3E0EQL6_9FLAO</name>
<feature type="transmembrane region" description="Helical" evidence="1">
    <location>
        <begin position="66"/>
        <end position="86"/>
    </location>
</feature>
<evidence type="ECO:0000256" key="1">
    <source>
        <dbReference type="SAM" id="Phobius"/>
    </source>
</evidence>
<reference evidence="2 3" key="1">
    <citation type="submission" date="2018-08" db="EMBL/GenBank/DDBJ databases">
        <title>Genomic Encyclopedia of Archaeal and Bacterial Type Strains, Phase II (KMG-II): from individual species to whole genera.</title>
        <authorList>
            <person name="Goeker M."/>
        </authorList>
    </citation>
    <scope>NUCLEOTIDE SEQUENCE [LARGE SCALE GENOMIC DNA]</scope>
    <source>
        <strain evidence="2 3">DSM 100880</strain>
    </source>
</reference>